<dbReference type="SUPFAM" id="SSF53448">
    <property type="entry name" value="Nucleotide-diphospho-sugar transferases"/>
    <property type="match status" value="1"/>
</dbReference>
<dbReference type="Proteomes" id="UP000598971">
    <property type="component" value="Unassembled WGS sequence"/>
</dbReference>
<dbReference type="PANTHER" id="PTHR22916:SF3">
    <property type="entry name" value="UDP-GLCNAC:BETAGAL BETA-1,3-N-ACETYLGLUCOSAMINYLTRANSFERASE-LIKE PROTEIN 1"/>
    <property type="match status" value="1"/>
</dbReference>
<evidence type="ECO:0000313" key="3">
    <source>
        <dbReference type="Proteomes" id="UP000598971"/>
    </source>
</evidence>
<comment type="caution">
    <text evidence="2">The sequence shown here is derived from an EMBL/GenBank/DDBJ whole genome shotgun (WGS) entry which is preliminary data.</text>
</comment>
<reference evidence="2" key="1">
    <citation type="submission" date="2019-10" db="EMBL/GenBank/DDBJ databases">
        <title>Draft genome sequence of Panacibacter sp. KCS-6.</title>
        <authorList>
            <person name="Yim K.J."/>
        </authorList>
    </citation>
    <scope>NUCLEOTIDE SEQUENCE</scope>
    <source>
        <strain evidence="2">KCS-6</strain>
    </source>
</reference>
<organism evidence="2 3">
    <name type="scientific">Limnovirga soli</name>
    <dbReference type="NCBI Taxonomy" id="2656915"/>
    <lineage>
        <taxon>Bacteria</taxon>
        <taxon>Pseudomonadati</taxon>
        <taxon>Bacteroidota</taxon>
        <taxon>Chitinophagia</taxon>
        <taxon>Chitinophagales</taxon>
        <taxon>Chitinophagaceae</taxon>
        <taxon>Limnovirga</taxon>
    </lineage>
</organism>
<dbReference type="InterPro" id="IPR029044">
    <property type="entry name" value="Nucleotide-diphossugar_trans"/>
</dbReference>
<protein>
    <submittedName>
        <fullName evidence="2">Glycosyltransferase</fullName>
    </submittedName>
</protein>
<sequence>MPAIKQRISVAMAVYNGEAYLKQQLDSLLQQQYPATEIIILDDCSTDDSANIIQQFVSPNIPIHYYKNEVNKGPLYTFRKLVSYCTGDYIAFCDQDDIWLPNKLDICMQQMQLLPTQLPAVVFTDLSLINNNNQIIQASFWKYYGIYPQQTSFANVLFNNVITGCSTLINKAMAQEINKMPYEAILHDHWIALIAYSFGQFYSLDTPTVLYRAHNNSVTQKAKLSLQSRFFNTVKSNPDFIKHIQQARAFKQLYNNRLKPQQQQTLRYFTGLARIPFMQNHIMQKCMKYLIHKMVGIK</sequence>
<gene>
    <name evidence="2" type="ORF">GD597_08630</name>
</gene>
<keyword evidence="3" id="KW-1185">Reference proteome</keyword>
<dbReference type="PANTHER" id="PTHR22916">
    <property type="entry name" value="GLYCOSYLTRANSFERASE"/>
    <property type="match status" value="1"/>
</dbReference>
<evidence type="ECO:0000259" key="1">
    <source>
        <dbReference type="Pfam" id="PF00535"/>
    </source>
</evidence>
<accession>A0A8J8JTS2</accession>
<dbReference type="GO" id="GO:0016758">
    <property type="term" value="F:hexosyltransferase activity"/>
    <property type="evidence" value="ECO:0007669"/>
    <property type="project" value="UniProtKB-ARBA"/>
</dbReference>
<dbReference type="RefSeq" id="WP_262888847.1">
    <property type="nucleotide sequence ID" value="NZ_WHPF01000005.1"/>
</dbReference>
<dbReference type="Pfam" id="PF00535">
    <property type="entry name" value="Glycos_transf_2"/>
    <property type="match status" value="1"/>
</dbReference>
<dbReference type="Gene3D" id="3.90.550.10">
    <property type="entry name" value="Spore Coat Polysaccharide Biosynthesis Protein SpsA, Chain A"/>
    <property type="match status" value="1"/>
</dbReference>
<evidence type="ECO:0000313" key="2">
    <source>
        <dbReference type="EMBL" id="NNV55520.1"/>
    </source>
</evidence>
<proteinExistence type="predicted"/>
<dbReference type="AlphaFoldDB" id="A0A8J8JTS2"/>
<feature type="domain" description="Glycosyltransferase 2-like" evidence="1">
    <location>
        <begin position="9"/>
        <end position="135"/>
    </location>
</feature>
<dbReference type="EMBL" id="WHPF01000005">
    <property type="protein sequence ID" value="NNV55520.1"/>
    <property type="molecule type" value="Genomic_DNA"/>
</dbReference>
<name>A0A8J8JTS2_9BACT</name>
<dbReference type="InterPro" id="IPR001173">
    <property type="entry name" value="Glyco_trans_2-like"/>
</dbReference>